<accession>A0ABS8S066</accession>
<name>A0ABS8S066_DATST</name>
<evidence type="ECO:0000313" key="2">
    <source>
        <dbReference type="Proteomes" id="UP000823775"/>
    </source>
</evidence>
<proteinExistence type="predicted"/>
<protein>
    <submittedName>
        <fullName evidence="1">Uncharacterized protein</fullName>
    </submittedName>
</protein>
<evidence type="ECO:0000313" key="1">
    <source>
        <dbReference type="EMBL" id="MCD7452478.1"/>
    </source>
</evidence>
<sequence length="104" mass="12012">MALNHPSTSFVTWNLYMPWFQTTDRGSFHDASSCQWSKNPTLAALWGQVRSLILLAVKRIVIMEPTCDSADLFQYQQDGPWTGYMVHHWYHDSMLVLFGSNSQL</sequence>
<gene>
    <name evidence="1" type="ORF">HAX54_017017</name>
</gene>
<organism evidence="1 2">
    <name type="scientific">Datura stramonium</name>
    <name type="common">Jimsonweed</name>
    <name type="synonym">Common thornapple</name>
    <dbReference type="NCBI Taxonomy" id="4076"/>
    <lineage>
        <taxon>Eukaryota</taxon>
        <taxon>Viridiplantae</taxon>
        <taxon>Streptophyta</taxon>
        <taxon>Embryophyta</taxon>
        <taxon>Tracheophyta</taxon>
        <taxon>Spermatophyta</taxon>
        <taxon>Magnoliopsida</taxon>
        <taxon>eudicotyledons</taxon>
        <taxon>Gunneridae</taxon>
        <taxon>Pentapetalae</taxon>
        <taxon>asterids</taxon>
        <taxon>lamiids</taxon>
        <taxon>Solanales</taxon>
        <taxon>Solanaceae</taxon>
        <taxon>Solanoideae</taxon>
        <taxon>Datureae</taxon>
        <taxon>Datura</taxon>
    </lineage>
</organism>
<dbReference type="Proteomes" id="UP000823775">
    <property type="component" value="Unassembled WGS sequence"/>
</dbReference>
<comment type="caution">
    <text evidence="1">The sequence shown here is derived from an EMBL/GenBank/DDBJ whole genome shotgun (WGS) entry which is preliminary data.</text>
</comment>
<keyword evidence="2" id="KW-1185">Reference proteome</keyword>
<dbReference type="EMBL" id="JACEIK010000211">
    <property type="protein sequence ID" value="MCD7452478.1"/>
    <property type="molecule type" value="Genomic_DNA"/>
</dbReference>
<reference evidence="1 2" key="1">
    <citation type="journal article" date="2021" name="BMC Genomics">
        <title>Datura genome reveals duplications of psychoactive alkaloid biosynthetic genes and high mutation rate following tissue culture.</title>
        <authorList>
            <person name="Rajewski A."/>
            <person name="Carter-House D."/>
            <person name="Stajich J."/>
            <person name="Litt A."/>
        </authorList>
    </citation>
    <scope>NUCLEOTIDE SEQUENCE [LARGE SCALE GENOMIC DNA]</scope>
    <source>
        <strain evidence="1">AR-01</strain>
    </source>
</reference>